<dbReference type="Gene3D" id="1.10.10.60">
    <property type="entry name" value="Homeodomain-like"/>
    <property type="match status" value="2"/>
</dbReference>
<organism evidence="8 9">
    <name type="scientific">Cladobotryum mycophilum</name>
    <dbReference type="NCBI Taxonomy" id="491253"/>
    <lineage>
        <taxon>Eukaryota</taxon>
        <taxon>Fungi</taxon>
        <taxon>Dikarya</taxon>
        <taxon>Ascomycota</taxon>
        <taxon>Pezizomycotina</taxon>
        <taxon>Sordariomycetes</taxon>
        <taxon>Hypocreomycetidae</taxon>
        <taxon>Hypocreales</taxon>
        <taxon>Hypocreaceae</taxon>
        <taxon>Cladobotryum</taxon>
    </lineage>
</organism>
<evidence type="ECO:0000259" key="6">
    <source>
        <dbReference type="PROSITE" id="PS50090"/>
    </source>
</evidence>
<evidence type="ECO:0000259" key="7">
    <source>
        <dbReference type="PROSITE" id="PS51294"/>
    </source>
</evidence>
<dbReference type="PANTHER" id="PTHR46621:SF1">
    <property type="entry name" value="SNRNA-ACTIVATING PROTEIN COMPLEX SUBUNIT 4"/>
    <property type="match status" value="1"/>
</dbReference>
<evidence type="ECO:0000256" key="2">
    <source>
        <dbReference type="ARBA" id="ARBA00023125"/>
    </source>
</evidence>
<dbReference type="InterPro" id="IPR017930">
    <property type="entry name" value="Myb_dom"/>
</dbReference>
<accession>A0ABR0T0D7</accession>
<evidence type="ECO:0008006" key="10">
    <source>
        <dbReference type="Google" id="ProtNLM"/>
    </source>
</evidence>
<evidence type="ECO:0000313" key="8">
    <source>
        <dbReference type="EMBL" id="KAK5997470.1"/>
    </source>
</evidence>
<feature type="compositionally biased region" description="Basic residues" evidence="5">
    <location>
        <begin position="126"/>
        <end position="137"/>
    </location>
</feature>
<feature type="domain" description="HTH myb-type" evidence="7">
    <location>
        <begin position="290"/>
        <end position="344"/>
    </location>
</feature>
<dbReference type="InterPro" id="IPR009057">
    <property type="entry name" value="Homeodomain-like_sf"/>
</dbReference>
<protein>
    <recommendedName>
        <fullName evidence="10">MYB DNA-binding domain-containing protein</fullName>
    </recommendedName>
</protein>
<dbReference type="SMART" id="SM00717">
    <property type="entry name" value="SANT"/>
    <property type="match status" value="2"/>
</dbReference>
<dbReference type="InterPro" id="IPR001005">
    <property type="entry name" value="SANT/Myb"/>
</dbReference>
<dbReference type="InterPro" id="IPR051575">
    <property type="entry name" value="Myb-like_DNA-bd"/>
</dbReference>
<feature type="region of interest" description="Disordered" evidence="5">
    <location>
        <begin position="270"/>
        <end position="297"/>
    </location>
</feature>
<feature type="domain" description="Myb-like" evidence="6">
    <location>
        <begin position="339"/>
        <end position="386"/>
    </location>
</feature>
<dbReference type="PROSITE" id="PS51294">
    <property type="entry name" value="HTH_MYB"/>
    <property type="match status" value="1"/>
</dbReference>
<feature type="domain" description="Myb-like" evidence="6">
    <location>
        <begin position="290"/>
        <end position="336"/>
    </location>
</feature>
<evidence type="ECO:0000256" key="4">
    <source>
        <dbReference type="ARBA" id="ARBA00023242"/>
    </source>
</evidence>
<dbReference type="PANTHER" id="PTHR46621">
    <property type="entry name" value="SNRNA-ACTIVATING PROTEIN COMPLEX SUBUNIT 4"/>
    <property type="match status" value="1"/>
</dbReference>
<keyword evidence="4" id="KW-0539">Nucleus</keyword>
<keyword evidence="3" id="KW-0804">Transcription</keyword>
<evidence type="ECO:0000256" key="1">
    <source>
        <dbReference type="ARBA" id="ARBA00023015"/>
    </source>
</evidence>
<evidence type="ECO:0000256" key="5">
    <source>
        <dbReference type="SAM" id="MobiDB-lite"/>
    </source>
</evidence>
<dbReference type="EMBL" id="JAVFKD010000002">
    <property type="protein sequence ID" value="KAK5997470.1"/>
    <property type="molecule type" value="Genomic_DNA"/>
</dbReference>
<proteinExistence type="predicted"/>
<reference evidence="8 9" key="1">
    <citation type="submission" date="2024-01" db="EMBL/GenBank/DDBJ databases">
        <title>Complete genome of Cladobotryum mycophilum ATHUM6906.</title>
        <authorList>
            <person name="Christinaki A.C."/>
            <person name="Myridakis A.I."/>
            <person name="Kouvelis V.N."/>
        </authorList>
    </citation>
    <scope>NUCLEOTIDE SEQUENCE [LARGE SCALE GENOMIC DNA]</scope>
    <source>
        <strain evidence="8 9">ATHUM6906</strain>
    </source>
</reference>
<keyword evidence="2" id="KW-0238">DNA-binding</keyword>
<feature type="compositionally biased region" description="Basic residues" evidence="5">
    <location>
        <begin position="150"/>
        <end position="162"/>
    </location>
</feature>
<sequence length="420" mass="47188">MFRSLFPEKGFYQNWAVKHLPDNTHKNPWNLFQFATQPPVSTSFLPLLTKPLHRDAAREGDSLCQIIPILRIKVAAQSTLLWRDPCKKGTLAGHYRGSNYNVDYSGQDDEGEQSHLHDPYDQAALRQHHHSHHRASPHRPELTNTPPGPHLHHPIGQHHSHHMMMDQSPLSPHRMGSPQYGTHGSMIPIYQHHSAPHDAAGNPNHRPEELNLSVTGMDLDPSGLEGMHQVPMGTAYGHAASIAASQARPTHHHHHLPDLGMPSKMLLRDETGEGAPSMVGKEGMPAPAPRPRGPKLKFTPEDDQLLIELKEQKNLTWKQIADFFPGRSSGTLQVRYCTKLKAKTTHWTEEMDQKLRNALQNYENEKWRIIAHKVGGGFTPAACRDRAWELELQGEDPEELYRSIGAAEATPEAGEPSFQQ</sequence>
<dbReference type="PROSITE" id="PS50090">
    <property type="entry name" value="MYB_LIKE"/>
    <property type="match status" value="2"/>
</dbReference>
<feature type="region of interest" description="Disordered" evidence="5">
    <location>
        <begin position="124"/>
        <end position="226"/>
    </location>
</feature>
<keyword evidence="1" id="KW-0805">Transcription regulation</keyword>
<gene>
    <name evidence="8" type="ORF">PT974_02831</name>
</gene>
<dbReference type="Proteomes" id="UP001338125">
    <property type="component" value="Unassembled WGS sequence"/>
</dbReference>
<keyword evidence="9" id="KW-1185">Reference proteome</keyword>
<dbReference type="CDD" id="cd00167">
    <property type="entry name" value="SANT"/>
    <property type="match status" value="2"/>
</dbReference>
<comment type="caution">
    <text evidence="8">The sequence shown here is derived from an EMBL/GenBank/DDBJ whole genome shotgun (WGS) entry which is preliminary data.</text>
</comment>
<dbReference type="Pfam" id="PF13921">
    <property type="entry name" value="Myb_DNA-bind_6"/>
    <property type="match status" value="1"/>
</dbReference>
<name>A0ABR0T0D7_9HYPO</name>
<dbReference type="SUPFAM" id="SSF46689">
    <property type="entry name" value="Homeodomain-like"/>
    <property type="match status" value="2"/>
</dbReference>
<evidence type="ECO:0000256" key="3">
    <source>
        <dbReference type="ARBA" id="ARBA00023163"/>
    </source>
</evidence>
<evidence type="ECO:0000313" key="9">
    <source>
        <dbReference type="Proteomes" id="UP001338125"/>
    </source>
</evidence>